<feature type="compositionally biased region" description="Acidic residues" evidence="1">
    <location>
        <begin position="303"/>
        <end position="315"/>
    </location>
</feature>
<dbReference type="SUPFAM" id="SSF53335">
    <property type="entry name" value="S-adenosyl-L-methionine-dependent methyltransferases"/>
    <property type="match status" value="1"/>
</dbReference>
<feature type="compositionally biased region" description="Basic and acidic residues" evidence="1">
    <location>
        <begin position="1648"/>
        <end position="1668"/>
    </location>
</feature>
<dbReference type="Gene3D" id="3.40.50.150">
    <property type="entry name" value="Vaccinia Virus protein VP39"/>
    <property type="match status" value="1"/>
</dbReference>
<proteinExistence type="predicted"/>
<sequence length="2228" mass="248345">GLAFKSEDEVFSYHVGPMRRPKEKDEVKEVEEAWSQPEPPETPPTPKKKGRRKHRRISAQQRSSAGNFFRSLVGSKEELTVVKELSINSQQSSISKASRRCLDAWDWGNPPAVGYAWEWRFRKDFAHEMLHLRMRKVKRLLLTPVSLDVIGLEFWLVDNRKSREPKEQQGKQEGVLPTPATAQTPERGGRHGKLRYDPAAYQLAAMREQQMLSKGGPASSLVWRCREDPEVLALKNHEFMPLPPGEMLPKVCRGEKKRKPLKYMRIDQFFLFRRAARLRSQASDARPLLKVEFTPGKHHDDVDVGDDPSDNEQDAEQILPREPIESNVELKLHVIVECNWGMDPSDLPTRYLPPGNLRMLHVQCGTDVSHLSFKWYSHFCRRYKTKWRNLLKFCTPTNFPACDDCAAYKDAFEDSSDPLDRFHVSRQYKEHLESVASDRQLEMYLQDGMDQSKWAIPRCRHQTLTKQVAKYEKVAYLMEKLHLKEWLGTATVHVEAVTTVRDWKSWLEQVPITYAGGIKEDATGAHCFLYMRRRGLIQPYVKFRIENIATRSSCSLIQAAQNVTALARKRSNASLEEVEAESSGGTLVTPEKRHGYEYFQESQAQILMGKNYISNERSPVALKLAVHAAVSPAQPDRRSFFPKTDLAKPTGDDPKGFRSVNSSMSWALLSLESAAKKMFPSSKPLGGRHVDMRWGVEIEESCQKILAGTYGTCCFHDIMSLGRGKKTSWCTTHKNFCPVSVPKQHGRGPCTPFSPMGLGEGENDVVFECHKKYYETVGDVADLAICENVKESKLEETMSRYLGVAWDVKASCVDPRLFGLGCARARCYGIGWKKSSYEWSKLISLERVLGALKAQPVMKADDYFFLTKTPEMKLSPAEEENRKAYMNYSRDWQVADLSQLVRTGRGRTNTVEGSPKLKMNEASPAALAKAAGTPPSASKALKTDCLGPWSSKLLACAQSFDPMQDQHPVSWLLNNMDVNLCQTIHQWVAEILEGEPLQPSNVKMPDWDVAELSPFKVPLLAFTMKVPCDGLPILEDWMVHASSIWAVGYEPWRESVEMKPVDASLLGQPLEFGSLEVTKGSPLELQVLGKTKGPSREAEEVTAAVVHSVPSPCSGNPAGAGFQKDGANMTYSDAWLKAIEEYNGYGFASRDPKQRIDRTQASLMLGFKVGTCDPVWQLIVQHLHVNKFEASGKAQVLRLPPATWNQEADVSCLAGAVLEKMQSFRDPQNLLTFPGETIKAVMNRFIEGDYHDELKTIVDVKDPMIRLEATTMWIDNLPESKKQNDPSVLSQADGKIDTLVKSQQKLAFETDCLSLARDASQLATLYKEEQSSERANRLAKVMHLKQENSLGSNIVTQHMLQYSQVISGPKNDLYAELEKFMRAAKDCDAGVVVWLDFMKYGVVSTAELNNSVDLVVKALGAVPDKACCFAIGPQLCSERRSGLRDEWRIEDKFDAKAVNAEHVYLRCEPPPSAKRAPIQFPGWLCMMADCVDNAFSTCALLQDRSPRDLIAFLPESQYVVPIKDSSLTASEGHRFCGSMAVPLDDAIVPAEDDVETPQPPPQWTSEPKSLEQLLVAHQALELDTNEFLICHGKSSFLKPDKIVKMTREHVGTGQSRTAIPFTSGWGPGGSSKFGNPCSRTRAQAKGESYPKEDFFVEKASIEGRKEHEEGDSDVEMEELFGDDHGGDLDSEEELSDHLNSPTLELPGRGDEVDANESKDPAEPKSLKAAGADDMRGAYWDFIHQEQKKLKKESPEMSGREILKLARERWLTCDVRMASVSKFSKSEQSRDPLAHTIQCRWVSDNERVVLEMASENSKSTSDASPCSIRALLHELEEANVVDTKIHCHQCERPGPQDASKSGADYFLIKPEKNIPTFAYTPTLSNLKFSTLASIFTREVRNLRAPQMMPPMVLEDTAARYEDTARDPGETEDFSGEMQSTTASWSWSKPGYNWSKTTGSFTQSREPTKDCELLVLLPGAMDQSIQSIARSTDEGASFGGSDLTDLGSSEPPGWTVKAPKLPGTPQRDGPALRYVPPHARPLPKGERYDPSQAGSNYLQQLQLMQQSSKDASAKDASSKDSSKDSSNQRPSIMKFKRAVDLIRKSKPDVRASLKNENSRPISAALDKNNRPFSATFSVASLGAEISASTPVTAPALSGSASAPLTRPRQTVKKVPQPSQTSQAEPSRPETTGPSGPLAPSESRDAQPGTSGRFFVWRADSALPADLVGDL</sequence>
<feature type="region of interest" description="Disordered" evidence="1">
    <location>
        <begin position="14"/>
        <end position="63"/>
    </location>
</feature>
<dbReference type="InterPro" id="IPR029063">
    <property type="entry name" value="SAM-dependent_MTases_sf"/>
</dbReference>
<name>A0A9P1FG85_9DINO</name>
<feature type="region of interest" description="Disordered" evidence="1">
    <location>
        <begin position="296"/>
        <end position="315"/>
    </location>
</feature>
<accession>A0A9P1FG85</accession>
<feature type="region of interest" description="Disordered" evidence="1">
    <location>
        <begin position="1987"/>
        <end position="2050"/>
    </location>
</feature>
<feature type="compositionally biased region" description="Basic and acidic residues" evidence="1">
    <location>
        <begin position="1707"/>
        <end position="1730"/>
    </location>
</feature>
<dbReference type="EMBL" id="CAMXCT010000168">
    <property type="protein sequence ID" value="CAI3974916.1"/>
    <property type="molecule type" value="Genomic_DNA"/>
</dbReference>
<dbReference type="Proteomes" id="UP001152797">
    <property type="component" value="Unassembled WGS sequence"/>
</dbReference>
<feature type="compositionally biased region" description="Acidic residues" evidence="1">
    <location>
        <begin position="1669"/>
        <end position="1680"/>
    </location>
</feature>
<feature type="region of interest" description="Disordered" evidence="1">
    <location>
        <begin position="2063"/>
        <end position="2097"/>
    </location>
</feature>
<dbReference type="EMBL" id="CAMXCT030000168">
    <property type="protein sequence ID" value="CAL4762228.1"/>
    <property type="molecule type" value="Genomic_DNA"/>
</dbReference>
<dbReference type="OrthoDB" id="10692895at2759"/>
<evidence type="ECO:0000313" key="2">
    <source>
        <dbReference type="EMBL" id="CAI3974916.1"/>
    </source>
</evidence>
<feature type="region of interest" description="Disordered" evidence="1">
    <location>
        <begin position="1614"/>
        <end position="1730"/>
    </location>
</feature>
<feature type="region of interest" description="Disordered" evidence="1">
    <location>
        <begin position="2150"/>
        <end position="2210"/>
    </location>
</feature>
<reference evidence="2" key="1">
    <citation type="submission" date="2022-10" db="EMBL/GenBank/DDBJ databases">
        <authorList>
            <person name="Chen Y."/>
            <person name="Dougan E. K."/>
            <person name="Chan C."/>
            <person name="Rhodes N."/>
            <person name="Thang M."/>
        </authorList>
    </citation>
    <scope>NUCLEOTIDE SEQUENCE</scope>
</reference>
<evidence type="ECO:0000313" key="4">
    <source>
        <dbReference type="Proteomes" id="UP001152797"/>
    </source>
</evidence>
<comment type="caution">
    <text evidence="2">The sequence shown here is derived from an EMBL/GenBank/DDBJ whole genome shotgun (WGS) entry which is preliminary data.</text>
</comment>
<protein>
    <submittedName>
        <fullName evidence="2">Uncharacterized protein</fullName>
    </submittedName>
</protein>
<feature type="compositionally biased region" description="Basic and acidic residues" evidence="1">
    <location>
        <begin position="20"/>
        <end position="31"/>
    </location>
</feature>
<evidence type="ECO:0000313" key="3">
    <source>
        <dbReference type="EMBL" id="CAL4762228.1"/>
    </source>
</evidence>
<dbReference type="EMBL" id="CAMXCT020000168">
    <property type="protein sequence ID" value="CAL1128291.1"/>
    <property type="molecule type" value="Genomic_DNA"/>
</dbReference>
<reference evidence="3 4" key="2">
    <citation type="submission" date="2024-05" db="EMBL/GenBank/DDBJ databases">
        <authorList>
            <person name="Chen Y."/>
            <person name="Shah S."/>
            <person name="Dougan E. K."/>
            <person name="Thang M."/>
            <person name="Chan C."/>
        </authorList>
    </citation>
    <scope>NUCLEOTIDE SEQUENCE [LARGE SCALE GENOMIC DNA]</scope>
</reference>
<feature type="non-terminal residue" evidence="2">
    <location>
        <position position="1"/>
    </location>
</feature>
<evidence type="ECO:0000256" key="1">
    <source>
        <dbReference type="SAM" id="MobiDB-lite"/>
    </source>
</evidence>
<feature type="compositionally biased region" description="Low complexity" evidence="1">
    <location>
        <begin position="2151"/>
        <end position="2162"/>
    </location>
</feature>
<feature type="region of interest" description="Disordered" evidence="1">
    <location>
        <begin position="162"/>
        <end position="193"/>
    </location>
</feature>
<feature type="compositionally biased region" description="Polar residues" evidence="1">
    <location>
        <begin position="2174"/>
        <end position="2191"/>
    </location>
</feature>
<organism evidence="2">
    <name type="scientific">Cladocopium goreaui</name>
    <dbReference type="NCBI Taxonomy" id="2562237"/>
    <lineage>
        <taxon>Eukaryota</taxon>
        <taxon>Sar</taxon>
        <taxon>Alveolata</taxon>
        <taxon>Dinophyceae</taxon>
        <taxon>Suessiales</taxon>
        <taxon>Symbiodiniaceae</taxon>
        <taxon>Cladocopium</taxon>
    </lineage>
</organism>
<feature type="compositionally biased region" description="Basic residues" evidence="1">
    <location>
        <begin position="46"/>
        <end position="57"/>
    </location>
</feature>
<gene>
    <name evidence="2" type="ORF">C1SCF055_LOCUS3280</name>
</gene>
<keyword evidence="4" id="KW-1185">Reference proteome</keyword>
<feature type="compositionally biased region" description="Basic and acidic residues" evidence="1">
    <location>
        <begin position="2069"/>
        <end position="2081"/>
    </location>
</feature>